<dbReference type="GO" id="GO:0046872">
    <property type="term" value="F:metal ion binding"/>
    <property type="evidence" value="ECO:0007669"/>
    <property type="project" value="UniProtKB-KW"/>
</dbReference>
<dbReference type="InterPro" id="IPR000086">
    <property type="entry name" value="NUDIX_hydrolase_dom"/>
</dbReference>
<keyword evidence="5 16" id="KW-0378">Hydrolase</keyword>
<evidence type="ECO:0000259" key="17">
    <source>
        <dbReference type="PROSITE" id="PS51462"/>
    </source>
</evidence>
<dbReference type="SUPFAM" id="SSF55811">
    <property type="entry name" value="Nudix"/>
    <property type="match status" value="1"/>
</dbReference>
<comment type="caution">
    <text evidence="18">The sequence shown here is derived from an EMBL/GenBank/DDBJ whole genome shotgun (WGS) entry which is preliminary data.</text>
</comment>
<evidence type="ECO:0000256" key="10">
    <source>
        <dbReference type="ARBA" id="ARBA00055812"/>
    </source>
</evidence>
<dbReference type="PANTHER" id="PTHR16099:SF5">
    <property type="entry name" value="NUCLEOTIDE TRIPHOSPHATE DIPHOSPHATASE NUDT15"/>
    <property type="match status" value="1"/>
</dbReference>
<dbReference type="GO" id="GO:0005829">
    <property type="term" value="C:cytosol"/>
    <property type="evidence" value="ECO:0007669"/>
    <property type="project" value="TreeGrafter"/>
</dbReference>
<evidence type="ECO:0000256" key="1">
    <source>
        <dbReference type="ARBA" id="ARBA00001936"/>
    </source>
</evidence>
<comment type="similarity">
    <text evidence="3 16">Belongs to the Nudix hydrolase family.</text>
</comment>
<evidence type="ECO:0000256" key="2">
    <source>
        <dbReference type="ARBA" id="ARBA00001946"/>
    </source>
</evidence>
<evidence type="ECO:0000256" key="3">
    <source>
        <dbReference type="ARBA" id="ARBA00005582"/>
    </source>
</evidence>
<dbReference type="PANTHER" id="PTHR16099">
    <property type="entry name" value="8-OXO-DGTP DIPHOSPHATES NUDT15"/>
    <property type="match status" value="1"/>
</dbReference>
<comment type="catalytic activity">
    <reaction evidence="9">
        <text>a ribonucleoside 5'-triphosphate + H2O = a ribonucleoside 5'-phosphate + diphosphate + H(+)</text>
        <dbReference type="Rhea" id="RHEA:23996"/>
        <dbReference type="ChEBI" id="CHEBI:15377"/>
        <dbReference type="ChEBI" id="CHEBI:15378"/>
        <dbReference type="ChEBI" id="CHEBI:33019"/>
        <dbReference type="ChEBI" id="CHEBI:58043"/>
        <dbReference type="ChEBI" id="CHEBI:61557"/>
        <dbReference type="EC" id="3.6.1.9"/>
    </reaction>
</comment>
<dbReference type="InterPro" id="IPR020084">
    <property type="entry name" value="NUDIX_hydrolase_CS"/>
</dbReference>
<dbReference type="AlphaFoldDB" id="A0AAV6VM76"/>
<proteinExistence type="inferred from homology"/>
<dbReference type="PROSITE" id="PS51462">
    <property type="entry name" value="NUDIX"/>
    <property type="match status" value="1"/>
</dbReference>
<comment type="cofactor">
    <cofactor evidence="1">
        <name>Mn(2+)</name>
        <dbReference type="ChEBI" id="CHEBI:29035"/>
    </cofactor>
</comment>
<evidence type="ECO:0000256" key="13">
    <source>
        <dbReference type="ARBA" id="ARBA00076736"/>
    </source>
</evidence>
<name>A0AAV6VM76_9ARAC</name>
<comment type="subunit">
    <text evidence="11">Homodimer. Interacts with PCNA; interaction is disrupted in response to UV irradiation.</text>
</comment>
<protein>
    <recommendedName>
        <fullName evidence="12">Nucleotide triphosphate diphosphatase NUDT15</fullName>
    </recommendedName>
    <alternativeName>
        <fullName evidence="13">MutT homolog 2</fullName>
    </alternativeName>
    <alternativeName>
        <fullName evidence="15">Nucleoside diphosphate-linked moiety X motif 15</fullName>
    </alternativeName>
    <alternativeName>
        <fullName evidence="14">Nucleoside diphosphate-linked to another moiety X hydrolase 15</fullName>
    </alternativeName>
</protein>
<reference evidence="18 19" key="1">
    <citation type="journal article" date="2022" name="Nat. Ecol. Evol.">
        <title>A masculinizing supergene underlies an exaggerated male reproductive morph in a spider.</title>
        <authorList>
            <person name="Hendrickx F."/>
            <person name="De Corte Z."/>
            <person name="Sonet G."/>
            <person name="Van Belleghem S.M."/>
            <person name="Kostlbacher S."/>
            <person name="Vangestel C."/>
        </authorList>
    </citation>
    <scope>NUCLEOTIDE SEQUENCE [LARGE SCALE GENOMIC DNA]</scope>
    <source>
        <strain evidence="18">W744_W776</strain>
    </source>
</reference>
<dbReference type="GO" id="GO:0035539">
    <property type="term" value="F:8-oxo-7,8-dihydrodeoxyguanosine triphosphate pyrophosphatase activity"/>
    <property type="evidence" value="ECO:0007669"/>
    <property type="project" value="TreeGrafter"/>
</dbReference>
<dbReference type="GO" id="GO:0006950">
    <property type="term" value="P:response to stress"/>
    <property type="evidence" value="ECO:0007669"/>
    <property type="project" value="UniProtKB-ARBA"/>
</dbReference>
<dbReference type="CDD" id="cd04678">
    <property type="entry name" value="NUDIX_MTH2_Nudt15"/>
    <property type="match status" value="1"/>
</dbReference>
<organism evidence="18 19">
    <name type="scientific">Oedothorax gibbosus</name>
    <dbReference type="NCBI Taxonomy" id="931172"/>
    <lineage>
        <taxon>Eukaryota</taxon>
        <taxon>Metazoa</taxon>
        <taxon>Ecdysozoa</taxon>
        <taxon>Arthropoda</taxon>
        <taxon>Chelicerata</taxon>
        <taxon>Arachnida</taxon>
        <taxon>Araneae</taxon>
        <taxon>Araneomorphae</taxon>
        <taxon>Entelegynae</taxon>
        <taxon>Araneoidea</taxon>
        <taxon>Linyphiidae</taxon>
        <taxon>Erigoninae</taxon>
        <taxon>Oedothorax</taxon>
    </lineage>
</organism>
<comment type="function">
    <text evidence="10">May catalyze the hydrolysis of nucleoside triphosphates including dGTP, dTTP, dCTP, their oxidized forms like 8-oxo-dGTP and the prodrug thiopurine derivatives 6-thio-dGTP and 6-thio-GTP. Could also catalyze the hydrolysis of some nucleoside diphosphate derivatives. Hydrolyzes oxidized nucleosides triphosphates like 8-oxo-dGTP in vitro, but the specificity and efficiency towards these substrates are low. Therefore, the potential in vivo sanitizing role of this enzyme, that would consist in removing oxidatively damaged forms of nucleosides to prevent their incorporation into DNA, is unclear. Through the hydrolysis of thioguanosine triphosphates may participate in the catabolism of thiopurine drugs. May also have a role in DNA synthesis and cell cycle progression by stabilizing PCNA. Exhibits decapping activity towards dpCoA-capped RNAs in vitro.</text>
</comment>
<keyword evidence="4" id="KW-0479">Metal-binding</keyword>
<feature type="domain" description="Nudix hydrolase" evidence="17">
    <location>
        <begin position="8"/>
        <end position="154"/>
    </location>
</feature>
<evidence type="ECO:0000256" key="12">
    <source>
        <dbReference type="ARBA" id="ARBA00070687"/>
    </source>
</evidence>
<keyword evidence="19" id="KW-1185">Reference proteome</keyword>
<dbReference type="GO" id="GO:0008413">
    <property type="term" value="F:8-oxo-7,8-dihydroguanosine triphosphate pyrophosphatase activity"/>
    <property type="evidence" value="ECO:0007669"/>
    <property type="project" value="UniProtKB-ARBA"/>
</dbReference>
<comment type="catalytic activity">
    <reaction evidence="8">
        <text>a 2'-deoxyribonucleoside 5'-triphosphate + H2O = a 2'-deoxyribonucleoside 5'-phosphate + diphosphate + H(+)</text>
        <dbReference type="Rhea" id="RHEA:44644"/>
        <dbReference type="ChEBI" id="CHEBI:15377"/>
        <dbReference type="ChEBI" id="CHEBI:15378"/>
        <dbReference type="ChEBI" id="CHEBI:33019"/>
        <dbReference type="ChEBI" id="CHEBI:61560"/>
        <dbReference type="ChEBI" id="CHEBI:65317"/>
        <dbReference type="EC" id="3.6.1.9"/>
    </reaction>
</comment>
<evidence type="ECO:0000256" key="8">
    <source>
        <dbReference type="ARBA" id="ARBA00036546"/>
    </source>
</evidence>
<accession>A0AAV6VM76</accession>
<evidence type="ECO:0000256" key="6">
    <source>
        <dbReference type="ARBA" id="ARBA00022842"/>
    </source>
</evidence>
<evidence type="ECO:0000256" key="16">
    <source>
        <dbReference type="RuleBase" id="RU003476"/>
    </source>
</evidence>
<evidence type="ECO:0000313" key="18">
    <source>
        <dbReference type="EMBL" id="KAG8197644.1"/>
    </source>
</evidence>
<dbReference type="GO" id="GO:0006203">
    <property type="term" value="P:dGTP catabolic process"/>
    <property type="evidence" value="ECO:0007669"/>
    <property type="project" value="TreeGrafter"/>
</dbReference>
<evidence type="ECO:0000256" key="9">
    <source>
        <dbReference type="ARBA" id="ARBA00036800"/>
    </source>
</evidence>
<sequence length="157" mass="18148">MSTPGTDEKRPGIGIAVFVTHNSKPNCVILGKRKNGLGAGLYQLPGGKLEFGESFEEGAHREVFEETGLHLKNIEYTHTVNSFYPEFDYHYVTVFMKAEIDDSESNWISEPQNLEPNKNEWWRWVQWNELPSTEGLFWCFRDFMKTGINPFKKLQGL</sequence>
<evidence type="ECO:0000256" key="15">
    <source>
        <dbReference type="ARBA" id="ARBA00080476"/>
    </source>
</evidence>
<dbReference type="Gene3D" id="3.90.79.10">
    <property type="entry name" value="Nucleoside Triphosphate Pyrophosphohydrolase"/>
    <property type="match status" value="1"/>
</dbReference>
<comment type="cofactor">
    <cofactor evidence="2">
        <name>Mg(2+)</name>
        <dbReference type="ChEBI" id="CHEBI:18420"/>
    </cofactor>
</comment>
<dbReference type="PROSITE" id="PS00893">
    <property type="entry name" value="NUDIX_BOX"/>
    <property type="match status" value="1"/>
</dbReference>
<evidence type="ECO:0000313" key="19">
    <source>
        <dbReference type="Proteomes" id="UP000827092"/>
    </source>
</evidence>
<evidence type="ECO:0000256" key="11">
    <source>
        <dbReference type="ARBA" id="ARBA00062087"/>
    </source>
</evidence>
<keyword evidence="6" id="KW-0460">Magnesium</keyword>
<dbReference type="InterPro" id="IPR020476">
    <property type="entry name" value="Nudix_hydrolase"/>
</dbReference>
<dbReference type="FunFam" id="3.90.79.10:FF:000034">
    <property type="entry name" value="Nucleotide triphosphate diphosphatase NUDT15"/>
    <property type="match status" value="1"/>
</dbReference>
<dbReference type="PRINTS" id="PR00502">
    <property type="entry name" value="NUDIXFAMILY"/>
</dbReference>
<dbReference type="Proteomes" id="UP000827092">
    <property type="component" value="Unassembled WGS sequence"/>
</dbReference>
<evidence type="ECO:0000256" key="14">
    <source>
        <dbReference type="ARBA" id="ARBA00077398"/>
    </source>
</evidence>
<keyword evidence="7" id="KW-0464">Manganese</keyword>
<gene>
    <name evidence="18" type="ORF">JTE90_001574</name>
</gene>
<evidence type="ECO:0000256" key="5">
    <source>
        <dbReference type="ARBA" id="ARBA00022801"/>
    </source>
</evidence>
<dbReference type="EMBL" id="JAFNEN010000052">
    <property type="protein sequence ID" value="KAG8197644.1"/>
    <property type="molecule type" value="Genomic_DNA"/>
</dbReference>
<dbReference type="InterPro" id="IPR015797">
    <property type="entry name" value="NUDIX_hydrolase-like_dom_sf"/>
</dbReference>
<evidence type="ECO:0000256" key="4">
    <source>
        <dbReference type="ARBA" id="ARBA00022723"/>
    </source>
</evidence>
<dbReference type="Pfam" id="PF00293">
    <property type="entry name" value="NUDIX"/>
    <property type="match status" value="1"/>
</dbReference>
<evidence type="ECO:0000256" key="7">
    <source>
        <dbReference type="ARBA" id="ARBA00023211"/>
    </source>
</evidence>